<dbReference type="GO" id="GO:0044423">
    <property type="term" value="C:virion component"/>
    <property type="evidence" value="ECO:0007669"/>
    <property type="project" value="UniProtKB-KW"/>
</dbReference>
<dbReference type="GO" id="GO:0003723">
    <property type="term" value="F:RNA binding"/>
    <property type="evidence" value="ECO:0007669"/>
    <property type="project" value="InterPro"/>
</dbReference>
<dbReference type="SUPFAM" id="SSF88633">
    <property type="entry name" value="Positive stranded ssRNA viruses"/>
    <property type="match status" value="1"/>
</dbReference>
<keyword evidence="14" id="KW-0693">Viral RNA replication</keyword>
<dbReference type="InterPro" id="IPR043502">
    <property type="entry name" value="DNA/RNA_pol_sf"/>
</dbReference>
<keyword evidence="15" id="KW-1035">Host cytoplasm</keyword>
<evidence type="ECO:0000256" key="3">
    <source>
        <dbReference type="ARBA" id="ARBA00022484"/>
    </source>
</evidence>
<evidence type="ECO:0000256" key="15">
    <source>
        <dbReference type="ARBA" id="ARBA00023200"/>
    </source>
</evidence>
<sequence>MVCELVHAKSVGAALHYSGMLIEILSSHFSTAKRVVLLVVEALTSVVTTNAGPDFQTGPEVQGPSMLDDVKEVKDALGGTRIVTSISNLFKRAWAFSKELVAACASVLLAMAAFAGTLCPDFKPARRVLAKFLETVKLSKAVQHAKEVNIVDMDAFSNVVNNVLFTQDLQEPWKTHHDNVDELEAAYKQDALAFATNVRYTSKMEMMLEELTDYKTKTMPTHVVAVVTDDYRRLVAMQQHVKQIRSQQVSRVKPVCLVLAGDPGVGKSTLIGQIAKRINSKFGVEGFDSWTCSSDHHDELAGKPVLVMDEFGLKDLERDSGDLQCIVDTAAYHPNMDMIQNKTFHIAPRVVIVCTNHVNIFAKCKFPQALSRRIFMHVLVTNDALHQHKMDHFGDNPSDAVLDKIFRDNPSQLWKLPAGAVDWIGGCYDIQGVKRTKAPSATDMDTIVNEIKTMCDVHETKFKDAHVAKFQVKHDRGIFLFSGPPGTGKTTLADTIDDVTIYDDPQRSKDTMDAFLKDVLDDSLDHKVLVTANLPPLMAALDERGSQMREAFMRRVVTHWEFTYRKKGYIYGRYTAADVAECGWSRAVEITCKGTPVDNGHARCVISEFVAAPKFDYVLPPYNPDYMKVLASVDCDLTDVRTLSLTQLYRAVAISDGIDVQTIGSLFYHFSDVPRDGIISSPESACHAINGRNINCALPCGLVQMRDVTFQVVGTNPLQVTLLPQDVPRPNPPADIYKMDDDLVGAIIATFGSLIGLIGISLRLKTKEFQSDDAYDAGLRGVRTNRKIEKMGYPKHQDVELSGAWGDDTTIDYNEKIVFESNVPKYIYPAFGSNGDRLAWCLSTKEGVYMNRHTVEVCRKIGSEPLGSSTVTGAKLTDVVVVVPDGQNRLSRLSCGLGVPVLGETIYRVDSDGTEVPYTVVTRRVVSGPSNNAIQMWVLQGQRTQPGDCGLPYIRRFKSNIELLGLHSGMVGDQIMMSPIRTPCEFQVGRGEGKTFLYETQFVGINQSKWLPACKVSTDDNLAREDIIITNATPFFANVKDKLLEVDYETAVIDSMEYMRNLVPDWNRWSWRAALKSLDWSTSAGPSYKSTKNEVFDASGDPFPKWEKVFFRDLKTLTASCEIVVKDEMRKMSKIEQCSSRLIFSFDVGQVVQAKMYTGSIQKQLIDSVGSHYSAVGVSYMAGTWGEIATNLERYPHLVDADFAAWDKSMSRCMIDQVIRVFTSPIRDDEERRKASDILRFLSSAQTQFGQTRQGLPSGMPCTSHLNSTAHLIMVNAAMALAGYGPYGSDDRVWFTSYGDDFVCGMTDANFLGKLCAVWKMFGFSATNSQKTGPPSIVSLAEIRFLKRAFVKRDDLLWMAPLERDSIEKSLRFTRAPVPYICDGVMREHKLMGNAQSDRLQIAFTEAYQHGKEYYQDLKQRIIDCSSKQKFRLAFCIPNYERFRIRIDPICTEQNQLCVNSVNNPIVVQFQMMEQQQQSSATNVNVEGLNGQDNLIAGIAPVSGDVAAPTVGLEHGVGTTGGYSVIDPAIRERWAPAPGGGFTITTLTTVGTIVWQSRIHPDMNTFTSFLQNIYNAWGGGFDLQIFLGANNFIGGKLGLFFVPPGINPNKLAVDDLLSYPKTIIDIRTCDMMSFSTPDIKKVTWHQVGDDTPDGFGGTAVLVVITNIVSSGADNVTIDGRVMTRPSQEFEFAFLKSGVSTGSGESGIRTYFQQVADALANGSICAIDQSKSGSIVIAPRAVSPINRYNAKSIIKMDGTDLVTGAPLFSYKHSYIDAVIGTQGPATADRRLRFYGADGNLWDPDTNLNSKTLPPAWVGIAPNSAAQFSYYSGTTRVENAVTVTCIANDFYISFPGTPPGMGTAGILRLAPYVNGMNNQAVEYNWTPPNGESIVVWTAFGVNDTLPSPQTTQIQDIFTRVPHDTNGYCILFNLLIGGNLSGHQVKLYPNGVLTSAGTTSALVFSQAPTFQPVGLVGQDYRLPPVVGSAYFRDTSSHKLAWLLQQLLPSLDLSDPVRSEASQILDPLVSMQSTDFSFSHESRILPGRCLRGASRLSQTQVCQNLLPSLVEEEEDPAWRSSLEESEY</sequence>
<evidence type="ECO:0000256" key="1">
    <source>
        <dbReference type="ARBA" id="ARBA00004192"/>
    </source>
</evidence>
<dbReference type="Pfam" id="PF00910">
    <property type="entry name" value="RNA_helicase"/>
    <property type="match status" value="1"/>
</dbReference>
<evidence type="ECO:0000256" key="12">
    <source>
        <dbReference type="ARBA" id="ARBA00022840"/>
    </source>
</evidence>
<evidence type="ECO:0000256" key="4">
    <source>
        <dbReference type="ARBA" id="ARBA00022520"/>
    </source>
</evidence>
<dbReference type="Pfam" id="PF00680">
    <property type="entry name" value="RdRP_1"/>
    <property type="match status" value="1"/>
</dbReference>
<keyword evidence="8" id="KW-0548">Nucleotidyltransferase</keyword>
<keyword evidence="3" id="KW-0696">RNA-directed RNA polymerase</keyword>
<dbReference type="CDD" id="cd00009">
    <property type="entry name" value="AAA"/>
    <property type="match status" value="1"/>
</dbReference>
<dbReference type="Gene3D" id="1.20.960.20">
    <property type="match status" value="1"/>
</dbReference>
<dbReference type="GO" id="GO:0005524">
    <property type="term" value="F:ATP binding"/>
    <property type="evidence" value="ECO:0007669"/>
    <property type="project" value="UniProtKB-KW"/>
</dbReference>
<dbReference type="InterPro" id="IPR004005">
    <property type="entry name" value="Calicivirus_coat"/>
</dbReference>
<evidence type="ECO:0000313" key="18">
    <source>
        <dbReference type="EMBL" id="AVM87204.1"/>
    </source>
</evidence>
<keyword evidence="6" id="KW-0645">Protease</keyword>
<dbReference type="SUPFAM" id="SSF56672">
    <property type="entry name" value="DNA/RNA polymerases"/>
    <property type="match status" value="1"/>
</dbReference>
<keyword evidence="7" id="KW-0808">Transferase</keyword>
<dbReference type="GO" id="GO:0008234">
    <property type="term" value="F:cysteine-type peptidase activity"/>
    <property type="evidence" value="ECO:0007669"/>
    <property type="project" value="UniProtKB-KW"/>
</dbReference>
<organism evidence="18">
    <name type="scientific">Wuhan spiny eel calicivirus 2</name>
    <dbReference type="NCBI Taxonomy" id="2116157"/>
    <lineage>
        <taxon>Viruses</taxon>
        <taxon>Riboviria</taxon>
        <taxon>Orthornavirae</taxon>
        <taxon>Pisuviricota</taxon>
        <taxon>Pisoniviricetes</taxon>
        <taxon>Picornavirales</taxon>
        <taxon>Caliciviridae</taxon>
    </lineage>
</organism>
<dbReference type="EMBL" id="MG599965">
    <property type="protein sequence ID" value="AVM87204.1"/>
    <property type="molecule type" value="Genomic_RNA"/>
</dbReference>
<name>A0A2P1GMK4_9CALI</name>
<dbReference type="GO" id="GO:0006351">
    <property type="term" value="P:DNA-templated transcription"/>
    <property type="evidence" value="ECO:0007669"/>
    <property type="project" value="InterPro"/>
</dbReference>
<dbReference type="GO" id="GO:0003724">
    <property type="term" value="F:RNA helicase activity"/>
    <property type="evidence" value="ECO:0007669"/>
    <property type="project" value="InterPro"/>
</dbReference>
<dbReference type="InterPro" id="IPR014759">
    <property type="entry name" value="Helicase_SF3_ssRNA_vir"/>
</dbReference>
<dbReference type="InterPro" id="IPR000605">
    <property type="entry name" value="Helicase_SF3_ssDNA/RNA_vir"/>
</dbReference>
<dbReference type="Gene3D" id="3.40.50.300">
    <property type="entry name" value="P-loop containing nucleotide triphosphate hydrolases"/>
    <property type="match status" value="1"/>
</dbReference>
<dbReference type="InterPro" id="IPR029053">
    <property type="entry name" value="Viral_coat"/>
</dbReference>
<keyword evidence="5" id="KW-0597">Phosphoprotein</keyword>
<evidence type="ECO:0000256" key="9">
    <source>
        <dbReference type="ARBA" id="ARBA00022741"/>
    </source>
</evidence>
<dbReference type="InterPro" id="IPR001205">
    <property type="entry name" value="RNA-dir_pol_C"/>
</dbReference>
<dbReference type="InterPro" id="IPR007094">
    <property type="entry name" value="RNA-dir_pol_PSvirus"/>
</dbReference>
<dbReference type="Pfam" id="PF00915">
    <property type="entry name" value="Calici_coat"/>
    <property type="match status" value="1"/>
</dbReference>
<dbReference type="InterPro" id="IPR004004">
    <property type="entry name" value="Helic/Pol/Pept_Calicivir-typ"/>
</dbReference>
<evidence type="ECO:0000259" key="17">
    <source>
        <dbReference type="PROSITE" id="PS51218"/>
    </source>
</evidence>
<dbReference type="InterPro" id="IPR027417">
    <property type="entry name" value="P-loop_NTPase"/>
</dbReference>
<keyword evidence="9" id="KW-0547">Nucleotide-binding</keyword>
<dbReference type="InterPro" id="IPR043128">
    <property type="entry name" value="Rev_trsase/Diguanyl_cyclase"/>
</dbReference>
<protein>
    <submittedName>
        <fullName evidence="18">Polyprotein</fullName>
    </submittedName>
</protein>
<accession>A0A2P1GMK4</accession>
<dbReference type="SUPFAM" id="SSF52540">
    <property type="entry name" value="P-loop containing nucleoside triphosphate hydrolases"/>
    <property type="match status" value="2"/>
</dbReference>
<evidence type="ECO:0000259" key="16">
    <source>
        <dbReference type="PROSITE" id="PS50507"/>
    </source>
</evidence>
<keyword evidence="13" id="KW-0946">Virion</keyword>
<reference evidence="18" key="1">
    <citation type="journal article" date="2018" name="Nature">
        <title>The evolutionary history of vertebrate RNA viruses.</title>
        <authorList>
            <person name="Shi M."/>
            <person name="Lin X.D."/>
            <person name="Chen X."/>
            <person name="Tian J.H."/>
            <person name="Chen L.J."/>
            <person name="Li K."/>
            <person name="Wang W."/>
            <person name="Eden J.S."/>
            <person name="Shen J.J."/>
            <person name="Liu L."/>
            <person name="Holmes E.C."/>
            <person name="Zhang Y.Z."/>
        </authorList>
    </citation>
    <scope>NUCLEOTIDE SEQUENCE</scope>
    <source>
        <strain evidence="18">WHQSR4160</strain>
    </source>
</reference>
<evidence type="ECO:0000256" key="10">
    <source>
        <dbReference type="ARBA" id="ARBA00022801"/>
    </source>
</evidence>
<keyword evidence="11" id="KW-0788">Thiol protease</keyword>
<dbReference type="GO" id="GO:0039694">
    <property type="term" value="P:viral RNA genome replication"/>
    <property type="evidence" value="ECO:0007669"/>
    <property type="project" value="InterPro"/>
</dbReference>
<evidence type="ECO:0000256" key="7">
    <source>
        <dbReference type="ARBA" id="ARBA00022679"/>
    </source>
</evidence>
<dbReference type="GO" id="GO:0030430">
    <property type="term" value="C:host cell cytoplasm"/>
    <property type="evidence" value="ECO:0007669"/>
    <property type="project" value="UniProtKB-SubCell"/>
</dbReference>
<evidence type="ECO:0000256" key="2">
    <source>
        <dbReference type="ARBA" id="ARBA00004328"/>
    </source>
</evidence>
<evidence type="ECO:0000256" key="5">
    <source>
        <dbReference type="ARBA" id="ARBA00022553"/>
    </source>
</evidence>
<evidence type="ECO:0000256" key="6">
    <source>
        <dbReference type="ARBA" id="ARBA00022670"/>
    </source>
</evidence>
<evidence type="ECO:0000256" key="8">
    <source>
        <dbReference type="ARBA" id="ARBA00022695"/>
    </source>
</evidence>
<keyword evidence="4" id="KW-0191">Covalent protein-RNA linkage</keyword>
<dbReference type="GO" id="GO:0003968">
    <property type="term" value="F:RNA-directed RNA polymerase activity"/>
    <property type="evidence" value="ECO:0007669"/>
    <property type="project" value="UniProtKB-KW"/>
</dbReference>
<dbReference type="PRINTS" id="PR00918">
    <property type="entry name" value="CALICVIRUSNS"/>
</dbReference>
<feature type="domain" description="RdRp catalytic" evidence="16">
    <location>
        <begin position="1196"/>
        <end position="1314"/>
    </location>
</feature>
<dbReference type="Gene3D" id="2.60.120.20">
    <property type="match status" value="1"/>
</dbReference>
<comment type="subcellular location">
    <subcellularLocation>
        <location evidence="1">Host cytoplasm</location>
    </subcellularLocation>
    <subcellularLocation>
        <location evidence="2">Virion</location>
    </subcellularLocation>
</comment>
<evidence type="ECO:0000256" key="14">
    <source>
        <dbReference type="ARBA" id="ARBA00022953"/>
    </source>
</evidence>
<evidence type="ECO:0000256" key="13">
    <source>
        <dbReference type="ARBA" id="ARBA00022844"/>
    </source>
</evidence>
<keyword evidence="12" id="KW-0067">ATP-binding</keyword>
<dbReference type="PROSITE" id="PS50507">
    <property type="entry name" value="RDRP_SSRNA_POS"/>
    <property type="match status" value="1"/>
</dbReference>
<dbReference type="GO" id="GO:0006508">
    <property type="term" value="P:proteolysis"/>
    <property type="evidence" value="ECO:0007669"/>
    <property type="project" value="UniProtKB-KW"/>
</dbReference>
<dbReference type="Gene3D" id="3.30.70.270">
    <property type="match status" value="1"/>
</dbReference>
<dbReference type="PROSITE" id="PS51218">
    <property type="entry name" value="SF3_HELICASE_2"/>
    <property type="match status" value="1"/>
</dbReference>
<proteinExistence type="predicted"/>
<evidence type="ECO:0000256" key="11">
    <source>
        <dbReference type="ARBA" id="ARBA00022807"/>
    </source>
</evidence>
<keyword evidence="10" id="KW-0378">Hydrolase</keyword>
<feature type="domain" description="SF3 helicase" evidence="17">
    <location>
        <begin position="231"/>
        <end position="397"/>
    </location>
</feature>